<keyword evidence="12" id="KW-1185">Reference proteome</keyword>
<evidence type="ECO:0000313" key="12">
    <source>
        <dbReference type="Proteomes" id="UP000054266"/>
    </source>
</evidence>
<keyword evidence="6 8" id="KW-0472">Membrane</keyword>
<evidence type="ECO:0000256" key="2">
    <source>
        <dbReference type="ARBA" id="ARBA00022448"/>
    </source>
</evidence>
<dbReference type="AlphaFoldDB" id="A0A0D2G1Z9"/>
<dbReference type="CDD" id="cd08760">
    <property type="entry name" value="Cyt_b561_FRRS1_like"/>
    <property type="match status" value="1"/>
</dbReference>
<dbReference type="InterPro" id="IPR006593">
    <property type="entry name" value="Cyt_b561/ferric_Rdtase_TM"/>
</dbReference>
<feature type="transmembrane region" description="Helical" evidence="8">
    <location>
        <begin position="168"/>
        <end position="191"/>
    </location>
</feature>
<feature type="domain" description="Cytochrome b561" evidence="10">
    <location>
        <begin position="75"/>
        <end position="194"/>
    </location>
</feature>
<feature type="transmembrane region" description="Helical" evidence="8">
    <location>
        <begin position="74"/>
        <end position="95"/>
    </location>
</feature>
<keyword evidence="5 8" id="KW-1133">Transmembrane helix</keyword>
<evidence type="ECO:0000256" key="1">
    <source>
        <dbReference type="ARBA" id="ARBA00004370"/>
    </source>
</evidence>
<dbReference type="GO" id="GO:0016020">
    <property type="term" value="C:membrane"/>
    <property type="evidence" value="ECO:0007669"/>
    <property type="project" value="UniProtKB-SubCell"/>
</dbReference>
<evidence type="ECO:0000313" key="11">
    <source>
        <dbReference type="EMBL" id="KIW66119.1"/>
    </source>
</evidence>
<dbReference type="HOGENOM" id="CLU_924394_0_0_1"/>
<dbReference type="Proteomes" id="UP000054266">
    <property type="component" value="Unassembled WGS sequence"/>
</dbReference>
<protein>
    <recommendedName>
        <fullName evidence="10">Cytochrome b561 domain-containing protein</fullName>
    </recommendedName>
</protein>
<evidence type="ECO:0000256" key="5">
    <source>
        <dbReference type="ARBA" id="ARBA00022989"/>
    </source>
</evidence>
<keyword evidence="3 8" id="KW-0812">Transmembrane</keyword>
<feature type="chain" id="PRO_5002242314" description="Cytochrome b561 domain-containing protein" evidence="9">
    <location>
        <begin position="22"/>
        <end position="304"/>
    </location>
</feature>
<comment type="subcellular location">
    <subcellularLocation>
        <location evidence="1">Membrane</location>
    </subcellularLocation>
</comment>
<dbReference type="SMART" id="SM00665">
    <property type="entry name" value="B561"/>
    <property type="match status" value="1"/>
</dbReference>
<feature type="transmembrane region" description="Helical" evidence="8">
    <location>
        <begin position="211"/>
        <end position="232"/>
    </location>
</feature>
<feature type="signal peptide" evidence="9">
    <location>
        <begin position="1"/>
        <end position="21"/>
    </location>
</feature>
<evidence type="ECO:0000256" key="7">
    <source>
        <dbReference type="SAM" id="MobiDB-lite"/>
    </source>
</evidence>
<reference evidence="11 12" key="1">
    <citation type="submission" date="2015-01" db="EMBL/GenBank/DDBJ databases">
        <title>The Genome Sequence of Capronia semiimmersa CBS27337.</title>
        <authorList>
            <consortium name="The Broad Institute Genomics Platform"/>
            <person name="Cuomo C."/>
            <person name="de Hoog S."/>
            <person name="Gorbushina A."/>
            <person name="Stielow B."/>
            <person name="Teixiera M."/>
            <person name="Abouelleil A."/>
            <person name="Chapman S.B."/>
            <person name="Priest M."/>
            <person name="Young S.K."/>
            <person name="Wortman J."/>
            <person name="Nusbaum C."/>
            <person name="Birren B."/>
        </authorList>
    </citation>
    <scope>NUCLEOTIDE SEQUENCE [LARGE SCALE GENOMIC DNA]</scope>
    <source>
        <strain evidence="11 12">CBS 27337</strain>
    </source>
</reference>
<name>A0A0D2G1Z9_9EURO</name>
<proteinExistence type="predicted"/>
<feature type="transmembrane region" description="Helical" evidence="8">
    <location>
        <begin position="138"/>
        <end position="156"/>
    </location>
</feature>
<dbReference type="EMBL" id="KN846960">
    <property type="protein sequence ID" value="KIW66119.1"/>
    <property type="molecule type" value="Genomic_DNA"/>
</dbReference>
<keyword evidence="2" id="KW-0813">Transport</keyword>
<dbReference type="Gene3D" id="1.20.120.1770">
    <property type="match status" value="1"/>
</dbReference>
<feature type="compositionally biased region" description="Basic and acidic residues" evidence="7">
    <location>
        <begin position="260"/>
        <end position="271"/>
    </location>
</feature>
<evidence type="ECO:0000256" key="8">
    <source>
        <dbReference type="SAM" id="Phobius"/>
    </source>
</evidence>
<gene>
    <name evidence="11" type="ORF">PV04_08323</name>
</gene>
<keyword evidence="4" id="KW-0249">Electron transport</keyword>
<organism evidence="11 12">
    <name type="scientific">Phialophora macrospora</name>
    <dbReference type="NCBI Taxonomy" id="1851006"/>
    <lineage>
        <taxon>Eukaryota</taxon>
        <taxon>Fungi</taxon>
        <taxon>Dikarya</taxon>
        <taxon>Ascomycota</taxon>
        <taxon>Pezizomycotina</taxon>
        <taxon>Eurotiomycetes</taxon>
        <taxon>Chaetothyriomycetidae</taxon>
        <taxon>Chaetothyriales</taxon>
        <taxon>Herpotrichiellaceae</taxon>
        <taxon>Phialophora</taxon>
    </lineage>
</organism>
<evidence type="ECO:0000256" key="9">
    <source>
        <dbReference type="SAM" id="SignalP"/>
    </source>
</evidence>
<evidence type="ECO:0000256" key="3">
    <source>
        <dbReference type="ARBA" id="ARBA00022692"/>
    </source>
</evidence>
<evidence type="ECO:0000256" key="4">
    <source>
        <dbReference type="ARBA" id="ARBA00022982"/>
    </source>
</evidence>
<keyword evidence="9" id="KW-0732">Signal</keyword>
<evidence type="ECO:0000256" key="6">
    <source>
        <dbReference type="ARBA" id="ARBA00023136"/>
    </source>
</evidence>
<dbReference type="PANTHER" id="PTHR47797:SF1">
    <property type="entry name" value="CYTOCHROME B561 DOMAIN-CONTAINING PROTEIN-RELATED"/>
    <property type="match status" value="1"/>
</dbReference>
<dbReference type="PANTHER" id="PTHR47797">
    <property type="entry name" value="DEHYDROGENASE, PUTATIVE (AFU_ORTHOLOGUE AFUA_8G05805)-RELATED"/>
    <property type="match status" value="1"/>
</dbReference>
<sequence>MATRPVMRALLLLSVLQGTLGLAQTQYASPATPTVPVPGASSPWLATTKPGATFGTINAPTQLAAPASFEDAKIAHVVLGAIAFLFVFPLGGIVIKVWPHRHIVWVHAAIQAFGLALYIVCVGLGFWMGAQLHTLDRYHALAGYIVLAMLVIQPLLKLHWFHAAVPRVAAFMHVHLWMGRISLMLGIIDGGLGFRLSGSLPGPHLSEGCKIAYGIVGGIVWCVYVAVCIVWVELKKVPRAAPPSPGAPPEEVVALTLADQDARDKSMRPKTGDTVVTASAVDSDVESATSLPLAPRRPSHVVRV</sequence>
<accession>A0A0D2G1Z9</accession>
<feature type="transmembrane region" description="Helical" evidence="8">
    <location>
        <begin position="102"/>
        <end position="126"/>
    </location>
</feature>
<dbReference type="STRING" id="5601.A0A0D2G1Z9"/>
<feature type="region of interest" description="Disordered" evidence="7">
    <location>
        <begin position="260"/>
        <end position="304"/>
    </location>
</feature>
<evidence type="ECO:0000259" key="10">
    <source>
        <dbReference type="SMART" id="SM00665"/>
    </source>
</evidence>